<evidence type="ECO:0000313" key="4">
    <source>
        <dbReference type="Proteomes" id="UP000626109"/>
    </source>
</evidence>
<feature type="coiled-coil region" evidence="1">
    <location>
        <begin position="127"/>
        <end position="230"/>
    </location>
</feature>
<accession>A0A813JJ90</accession>
<dbReference type="AlphaFoldDB" id="A0A813JJ90"/>
<comment type="caution">
    <text evidence="3">The sequence shown here is derived from an EMBL/GenBank/DDBJ whole genome shotgun (WGS) entry which is preliminary data.</text>
</comment>
<name>A0A813JJ90_POLGL</name>
<gene>
    <name evidence="3" type="ORF">PGLA2088_LOCUS21726</name>
</gene>
<evidence type="ECO:0000256" key="1">
    <source>
        <dbReference type="SAM" id="Coils"/>
    </source>
</evidence>
<protein>
    <submittedName>
        <fullName evidence="3">Uncharacterized protein</fullName>
    </submittedName>
</protein>
<evidence type="ECO:0000313" key="3">
    <source>
        <dbReference type="EMBL" id="CAE8680098.1"/>
    </source>
</evidence>
<reference evidence="3" key="1">
    <citation type="submission" date="2021-02" db="EMBL/GenBank/DDBJ databases">
        <authorList>
            <person name="Dougan E. K."/>
            <person name="Rhodes N."/>
            <person name="Thang M."/>
            <person name="Chan C."/>
        </authorList>
    </citation>
    <scope>NUCLEOTIDE SEQUENCE</scope>
</reference>
<proteinExistence type="predicted"/>
<sequence length="244" mass="27078">MQDQERKLVTASTSLKRSKMQAQQLTAQLGLKDLQGSRLLIQVTQLRALLVDKERRLQDALDAAEAQTSCSGGSVCSVCSGCSGRLTRRSGAEAWDAVDERSQQPQEPPSATAADRGPDNEGQLVHLARVTEELTEALQDARDSEESARRQLCEAAAKLQAEQRTREQYEAELAASKAQHEAEVAQLVERLRQAQEGQAALELQRARELLLQERATRNDIEEKLQQALARKGRSPLDFHSHFEV</sequence>
<feature type="region of interest" description="Disordered" evidence="2">
    <location>
        <begin position="98"/>
        <end position="120"/>
    </location>
</feature>
<dbReference type="EMBL" id="CAJNNW010025821">
    <property type="protein sequence ID" value="CAE8680098.1"/>
    <property type="molecule type" value="Genomic_DNA"/>
</dbReference>
<keyword evidence="1" id="KW-0175">Coiled coil</keyword>
<organism evidence="3 4">
    <name type="scientific">Polarella glacialis</name>
    <name type="common">Dinoflagellate</name>
    <dbReference type="NCBI Taxonomy" id="89957"/>
    <lineage>
        <taxon>Eukaryota</taxon>
        <taxon>Sar</taxon>
        <taxon>Alveolata</taxon>
        <taxon>Dinophyceae</taxon>
        <taxon>Suessiales</taxon>
        <taxon>Suessiaceae</taxon>
        <taxon>Polarella</taxon>
    </lineage>
</organism>
<evidence type="ECO:0000256" key="2">
    <source>
        <dbReference type="SAM" id="MobiDB-lite"/>
    </source>
</evidence>
<dbReference type="Proteomes" id="UP000626109">
    <property type="component" value="Unassembled WGS sequence"/>
</dbReference>